<gene>
    <name evidence="1" type="ORF">RHMOL_Rhmol13G0062300</name>
</gene>
<organism evidence="1 2">
    <name type="scientific">Rhododendron molle</name>
    <name type="common">Chinese azalea</name>
    <name type="synonym">Azalea mollis</name>
    <dbReference type="NCBI Taxonomy" id="49168"/>
    <lineage>
        <taxon>Eukaryota</taxon>
        <taxon>Viridiplantae</taxon>
        <taxon>Streptophyta</taxon>
        <taxon>Embryophyta</taxon>
        <taxon>Tracheophyta</taxon>
        <taxon>Spermatophyta</taxon>
        <taxon>Magnoliopsida</taxon>
        <taxon>eudicotyledons</taxon>
        <taxon>Gunneridae</taxon>
        <taxon>Pentapetalae</taxon>
        <taxon>asterids</taxon>
        <taxon>Ericales</taxon>
        <taxon>Ericaceae</taxon>
        <taxon>Ericoideae</taxon>
        <taxon>Rhodoreae</taxon>
        <taxon>Rhododendron</taxon>
    </lineage>
</organism>
<evidence type="ECO:0000313" key="2">
    <source>
        <dbReference type="Proteomes" id="UP001062846"/>
    </source>
</evidence>
<comment type="caution">
    <text evidence="1">The sequence shown here is derived from an EMBL/GenBank/DDBJ whole genome shotgun (WGS) entry which is preliminary data.</text>
</comment>
<keyword evidence="2" id="KW-1185">Reference proteome</keyword>
<proteinExistence type="predicted"/>
<reference evidence="1" key="1">
    <citation type="submission" date="2022-02" db="EMBL/GenBank/DDBJ databases">
        <title>Plant Genome Project.</title>
        <authorList>
            <person name="Zhang R.-G."/>
        </authorList>
    </citation>
    <scope>NUCLEOTIDE SEQUENCE</scope>
    <source>
        <strain evidence="1">AT1</strain>
    </source>
</reference>
<name>A0ACC0L4X5_RHOML</name>
<dbReference type="Proteomes" id="UP001062846">
    <property type="component" value="Chromosome 13"/>
</dbReference>
<dbReference type="EMBL" id="CM046400">
    <property type="protein sequence ID" value="KAI8523296.1"/>
    <property type="molecule type" value="Genomic_DNA"/>
</dbReference>
<protein>
    <submittedName>
        <fullName evidence="1">Uncharacterized protein</fullName>
    </submittedName>
</protein>
<accession>A0ACC0L4X5</accession>
<evidence type="ECO:0000313" key="1">
    <source>
        <dbReference type="EMBL" id="KAI8523296.1"/>
    </source>
</evidence>
<sequence length="512" mass="58273">MSRCFPFPPPGYEKKTTLADTDLLTKEKHKEKKHKKHKKDKEKSEGKEREKDKERSDGQPKEKKERKEKHKDRNDRDREKKNDTVEKDIVQPPEGQNGEKLGSKCPEGGATMDSKFFLELHKRIIDKGGARENQMLKSITVTYRTSGELAGRVVEINIANSTEAKETYKNKKDGDRNINGEWNQVEVRGMENGFVQGFRVEDDFVQGFNRMDQNRVGGVSGPVEKEVKKQREGEKKHKHKDGERQKSTDKPDYKDRGKEKENEVKAKEKEPDKKQPILQESDKDGVDSLILKPSLLLNDGNKSSTYNISLGKRKELEMNGFSHDRPYKLPRLISSSHQLVENARKLELCQSALQLACERQAAASTNHKVEAIISDISSSHQILQNGRKLESKRTSISNKTDRDPRTDGFLEAQQLNASSGKPSSTARSKEKVEASMKHPHPDSKYLSQVLHVPKVADGSDFDDQEWLFSNYKLHVKKPNAGPLEVDCTPQEWAQALRTESMHVAALPYVIPF</sequence>